<evidence type="ECO:0000256" key="7">
    <source>
        <dbReference type="PIRSR" id="PIRSR601461-1"/>
    </source>
</evidence>
<comment type="similarity">
    <text evidence="1">Belongs to the peptidase A1 family.</text>
</comment>
<keyword evidence="2" id="KW-0645">Protease</keyword>
<comment type="caution">
    <text evidence="9">The sequence shown here is derived from an EMBL/GenBank/DDBJ whole genome shotgun (WGS) entry which is preliminary data.</text>
</comment>
<feature type="active site" evidence="7">
    <location>
        <position position="300"/>
    </location>
</feature>
<dbReference type="PROSITE" id="PS51767">
    <property type="entry name" value="PEPTIDASE_A1"/>
    <property type="match status" value="1"/>
</dbReference>
<evidence type="ECO:0000256" key="5">
    <source>
        <dbReference type="ARBA" id="ARBA00022801"/>
    </source>
</evidence>
<evidence type="ECO:0000313" key="10">
    <source>
        <dbReference type="Proteomes" id="UP000652761"/>
    </source>
</evidence>
<dbReference type="AlphaFoldDB" id="A0A843TEL7"/>
<dbReference type="InterPro" id="IPR032799">
    <property type="entry name" value="TAXi_C"/>
</dbReference>
<dbReference type="SUPFAM" id="SSF50630">
    <property type="entry name" value="Acid proteases"/>
    <property type="match status" value="1"/>
</dbReference>
<dbReference type="InterPro" id="IPR021109">
    <property type="entry name" value="Peptidase_aspartic_dom_sf"/>
</dbReference>
<dbReference type="FunFam" id="2.40.70.10:FF:000021">
    <property type="entry name" value="Aspartyl protease AED1"/>
    <property type="match status" value="1"/>
</dbReference>
<evidence type="ECO:0000256" key="4">
    <source>
        <dbReference type="ARBA" id="ARBA00022750"/>
    </source>
</evidence>
<dbReference type="InterPro" id="IPR001461">
    <property type="entry name" value="Aspartic_peptidase_A1"/>
</dbReference>
<dbReference type="PRINTS" id="PR00792">
    <property type="entry name" value="PEPSIN"/>
</dbReference>
<dbReference type="GO" id="GO:0006508">
    <property type="term" value="P:proteolysis"/>
    <property type="evidence" value="ECO:0007669"/>
    <property type="project" value="UniProtKB-KW"/>
</dbReference>
<dbReference type="Proteomes" id="UP000652761">
    <property type="component" value="Unassembled WGS sequence"/>
</dbReference>
<dbReference type="Pfam" id="PF14541">
    <property type="entry name" value="TAXi_C"/>
    <property type="match status" value="1"/>
</dbReference>
<sequence length="421" mass="44711">MTSWSFFSAPSGNYLRVVHRHGACSPSVAVKPDHVERLARDSRRVASLQKRMRPAIADLIEKRSNDPQSSHVSIPAKSGDEIGSGDYVVTVGFGTPARQQTVIFDTGSNVCWIQCQPCSGTCYKQKEPIFNPSSSTSYKNVSCDSDACTNLDSSSCSGNTCIYSVQYGDQSSTAGFLATETLTLSSDHVFRNFVFGCGEQNQGLFSGIAGLIGLARSPSSLVAQTSKTLGDVFSYCLPVSSAAGYLSVGKSSASKVVYTPMLADEPAPGLYFIDLVGISVGGSKLPVKPSVFRSGGTIIDSGTVITRLPPSAYSALRSAVRKAMSQYEQAEPVSILDTCYDFKGVQKVSYPTVTLHYDGADVALDLSGIFISVEESVACLAFAGNDDPSNINIIGNIQQRGMEVIYDIGKKNIGFAAGACR</sequence>
<keyword evidence="5" id="KW-0378">Hydrolase</keyword>
<name>A0A843TEL7_COLES</name>
<evidence type="ECO:0000313" key="9">
    <source>
        <dbReference type="EMBL" id="MQL69495.1"/>
    </source>
</evidence>
<organism evidence="9 10">
    <name type="scientific">Colocasia esculenta</name>
    <name type="common">Wild taro</name>
    <name type="synonym">Arum esculentum</name>
    <dbReference type="NCBI Taxonomy" id="4460"/>
    <lineage>
        <taxon>Eukaryota</taxon>
        <taxon>Viridiplantae</taxon>
        <taxon>Streptophyta</taxon>
        <taxon>Embryophyta</taxon>
        <taxon>Tracheophyta</taxon>
        <taxon>Spermatophyta</taxon>
        <taxon>Magnoliopsida</taxon>
        <taxon>Liliopsida</taxon>
        <taxon>Araceae</taxon>
        <taxon>Aroideae</taxon>
        <taxon>Colocasieae</taxon>
        <taxon>Colocasia</taxon>
    </lineage>
</organism>
<evidence type="ECO:0000256" key="2">
    <source>
        <dbReference type="ARBA" id="ARBA00022670"/>
    </source>
</evidence>
<dbReference type="EMBL" id="NMUH01000039">
    <property type="protein sequence ID" value="MQL69495.1"/>
    <property type="molecule type" value="Genomic_DNA"/>
</dbReference>
<accession>A0A843TEL7</accession>
<proteinExistence type="inferred from homology"/>
<dbReference type="InterPro" id="IPR033121">
    <property type="entry name" value="PEPTIDASE_A1"/>
</dbReference>
<protein>
    <recommendedName>
        <fullName evidence="8">Peptidase A1 domain-containing protein</fullName>
    </recommendedName>
</protein>
<dbReference type="Pfam" id="PF14543">
    <property type="entry name" value="TAXi_N"/>
    <property type="match status" value="1"/>
</dbReference>
<dbReference type="FunFam" id="2.40.70.10:FF:000013">
    <property type="entry name" value="Aspartyl protease AED1"/>
    <property type="match status" value="1"/>
</dbReference>
<gene>
    <name evidence="9" type="ORF">Taro_001820</name>
</gene>
<keyword evidence="10" id="KW-1185">Reference proteome</keyword>
<dbReference type="CDD" id="cd05472">
    <property type="entry name" value="cnd41_like"/>
    <property type="match status" value="1"/>
</dbReference>
<feature type="domain" description="Peptidase A1" evidence="8">
    <location>
        <begin position="87"/>
        <end position="416"/>
    </location>
</feature>
<dbReference type="PANTHER" id="PTHR13683:SF750">
    <property type="entry name" value="ASPARTYL PROTEASE AED1"/>
    <property type="match status" value="1"/>
</dbReference>
<dbReference type="InterPro" id="IPR033873">
    <property type="entry name" value="CND41-like"/>
</dbReference>
<dbReference type="OrthoDB" id="2747330at2759"/>
<evidence type="ECO:0000256" key="3">
    <source>
        <dbReference type="ARBA" id="ARBA00022729"/>
    </source>
</evidence>
<dbReference type="InterPro" id="IPR032861">
    <property type="entry name" value="TAXi_N"/>
</dbReference>
<dbReference type="GO" id="GO:0004190">
    <property type="term" value="F:aspartic-type endopeptidase activity"/>
    <property type="evidence" value="ECO:0007669"/>
    <property type="project" value="UniProtKB-KW"/>
</dbReference>
<dbReference type="Gene3D" id="2.40.70.10">
    <property type="entry name" value="Acid Proteases"/>
    <property type="match status" value="2"/>
</dbReference>
<dbReference type="PANTHER" id="PTHR13683">
    <property type="entry name" value="ASPARTYL PROTEASES"/>
    <property type="match status" value="1"/>
</dbReference>
<feature type="active site" evidence="7">
    <location>
        <position position="105"/>
    </location>
</feature>
<keyword evidence="6" id="KW-1015">Disulfide bond</keyword>
<evidence type="ECO:0000256" key="6">
    <source>
        <dbReference type="ARBA" id="ARBA00023157"/>
    </source>
</evidence>
<reference evidence="9" key="1">
    <citation type="submission" date="2017-07" db="EMBL/GenBank/DDBJ databases">
        <title>Taro Niue Genome Assembly and Annotation.</title>
        <authorList>
            <person name="Atibalentja N."/>
            <person name="Keating K."/>
            <person name="Fields C.J."/>
        </authorList>
    </citation>
    <scope>NUCLEOTIDE SEQUENCE</scope>
    <source>
        <strain evidence="9">Niue_2</strain>
        <tissue evidence="9">Leaf</tissue>
    </source>
</reference>
<keyword evidence="3" id="KW-0732">Signal</keyword>
<evidence type="ECO:0000256" key="1">
    <source>
        <dbReference type="ARBA" id="ARBA00007447"/>
    </source>
</evidence>
<evidence type="ECO:0000259" key="8">
    <source>
        <dbReference type="PROSITE" id="PS51767"/>
    </source>
</evidence>
<keyword evidence="4" id="KW-0064">Aspartyl protease</keyword>